<proteinExistence type="inferred from homology"/>
<dbReference type="AlphaFoldDB" id="A0A835HB79"/>
<dbReference type="SUPFAM" id="SSF48403">
    <property type="entry name" value="Ankyrin repeat"/>
    <property type="match status" value="1"/>
</dbReference>
<dbReference type="CDD" id="cd00102">
    <property type="entry name" value="IPT"/>
    <property type="match status" value="1"/>
</dbReference>
<keyword evidence="3" id="KW-0040">ANK repeat</keyword>
<dbReference type="Pfam" id="PF13637">
    <property type="entry name" value="Ank_4"/>
    <property type="match status" value="1"/>
</dbReference>
<dbReference type="GO" id="GO:0003690">
    <property type="term" value="F:double-stranded DNA binding"/>
    <property type="evidence" value="ECO:0007669"/>
    <property type="project" value="TreeGrafter"/>
</dbReference>
<dbReference type="InterPro" id="IPR002909">
    <property type="entry name" value="IPT_dom"/>
</dbReference>
<evidence type="ECO:0000256" key="3">
    <source>
        <dbReference type="ARBA" id="ARBA00023043"/>
    </source>
</evidence>
<dbReference type="PANTHER" id="PTHR23335">
    <property type="entry name" value="CALMODULIN-BINDING TRANSCRIPTION ACTIVATOR CAMTA"/>
    <property type="match status" value="1"/>
</dbReference>
<sequence>MDTEYDMNDLVQEAHKRWLKAAEVFFILQNYDKFQFTDAPLQNPPSGSLFLFNKRITRFFRKDGHVWRKKKSGKSVGEGHERLKVQNVEALNCYYAHGEQNPNFQRRSYWMLDPAYEHIALVHYREITEGMHSAGSIHLSPDCSSTTSTNFYLSENQGSNAAFSEPCQSHPFSPGSIKFNSGNFMRSNGGNRVIETGRLGELSGLPAENVNQELAKLVEQLNVNDNRFPEIFQYCKENEGSKYSGVNDYGGMLNPNGCVAPQYRADFRESKNGELSLKSNNSTFLPKPDDSQAEIKQTRYWNDLLEQTPASSSIVPKDGIFNTLDQIVEPFNYPETVNTSTNLAEPQGEWISQMLDLGVFENDSRYTSNCHPTVQENISPQLLEHTQILFGSDDVLSPTGTSLLQEVDFSELSAHSSGTTSDCYIDQMNQHKISLGDDSRLSIAQKLRFKILEVSPEWGYATENTKVIIVGLFLCNPTNPSESTWSCMFGDIEVPTLVIREGVLCCQAPPHIPGKVTLCITSSNHESCSEGREFEYRSRPGVCDNCNSFQQNATKPTEELLLLVRFAQMLLCDPLVHKENNYKSVINEFGTPKLNQDPWLHIIESLLVGNGSERATKDWLLQEILKDKLQHWLLSKCKERNTSACSLSKRDQGVIHLVAALGFEWALNPILKCGVSVNYRDINGWTALHWAARFGREKITAALIAAAPAAAGAVTDPTPQDPVGKTPGFIADTSGHKGLAGYLSEVALTSHVASLSLKESDTSKEPATVEMERNVENISKESNTSTDDQLSLNNSLAAARNSVQAASRIQYFFRVLSLKRRKQREAAATACDEYGISPDELAAASRLAFGHYRDHLLRKAALSIQKKYRGWKERQDYLALHQKIVMIQAHIRGYQVRKRYKVILWSVGILEKAVLRWYRKGVGLRGFQPDSAFVDGSEYEDILNAFRKLKVDQTVEESLRLVLSMVKSPEARKQYRRILDSYWEAKAEFPVNATEVATTSQAAGDSIETGMDEDIWDCHD</sequence>
<dbReference type="GO" id="GO:0005634">
    <property type="term" value="C:nucleus"/>
    <property type="evidence" value="ECO:0007669"/>
    <property type="project" value="UniProtKB-SubCell"/>
</dbReference>
<dbReference type="GO" id="GO:0003712">
    <property type="term" value="F:transcription coregulator activity"/>
    <property type="evidence" value="ECO:0007669"/>
    <property type="project" value="TreeGrafter"/>
</dbReference>
<dbReference type="GO" id="GO:0006357">
    <property type="term" value="P:regulation of transcription by RNA polymerase II"/>
    <property type="evidence" value="ECO:0007669"/>
    <property type="project" value="TreeGrafter"/>
</dbReference>
<dbReference type="InterPro" id="IPR014756">
    <property type="entry name" value="Ig_E-set"/>
</dbReference>
<dbReference type="Gene3D" id="1.20.5.190">
    <property type="match status" value="1"/>
</dbReference>
<keyword evidence="5" id="KW-0804">Transcription</keyword>
<keyword evidence="6" id="KW-0539">Nucleus</keyword>
<protein>
    <recommendedName>
        <fullName evidence="7">CG-1 domain-containing protein</fullName>
    </recommendedName>
</protein>
<accession>A0A835HB79</accession>
<dbReference type="InterPro" id="IPR002110">
    <property type="entry name" value="Ankyrin_rpt"/>
</dbReference>
<dbReference type="PROSITE" id="PS50096">
    <property type="entry name" value="IQ"/>
    <property type="match status" value="2"/>
</dbReference>
<dbReference type="OrthoDB" id="407555at2759"/>
<evidence type="ECO:0000313" key="9">
    <source>
        <dbReference type="Proteomes" id="UP000631114"/>
    </source>
</evidence>
<organism evidence="8 9">
    <name type="scientific">Coptis chinensis</name>
    <dbReference type="NCBI Taxonomy" id="261450"/>
    <lineage>
        <taxon>Eukaryota</taxon>
        <taxon>Viridiplantae</taxon>
        <taxon>Streptophyta</taxon>
        <taxon>Embryophyta</taxon>
        <taxon>Tracheophyta</taxon>
        <taxon>Spermatophyta</taxon>
        <taxon>Magnoliopsida</taxon>
        <taxon>Ranunculales</taxon>
        <taxon>Ranunculaceae</taxon>
        <taxon>Coptidoideae</taxon>
        <taxon>Coptis</taxon>
    </lineage>
</organism>
<evidence type="ECO:0000256" key="5">
    <source>
        <dbReference type="ARBA" id="ARBA00023163"/>
    </source>
</evidence>
<keyword evidence="9" id="KW-1185">Reference proteome</keyword>
<comment type="similarity">
    <text evidence="2">Belongs to the CAMTA family.</text>
</comment>
<reference evidence="8 9" key="1">
    <citation type="submission" date="2020-10" db="EMBL/GenBank/DDBJ databases">
        <title>The Coptis chinensis genome and diversification of protoberbering-type alkaloids.</title>
        <authorList>
            <person name="Wang B."/>
            <person name="Shu S."/>
            <person name="Song C."/>
            <person name="Liu Y."/>
        </authorList>
    </citation>
    <scope>NUCLEOTIDE SEQUENCE [LARGE SCALE GENOMIC DNA]</scope>
    <source>
        <strain evidence="8">HL-2020</strain>
        <tissue evidence="8">Leaf</tissue>
    </source>
</reference>
<comment type="subcellular location">
    <subcellularLocation>
        <location evidence="1">Nucleus</location>
    </subcellularLocation>
</comment>
<dbReference type="Proteomes" id="UP000631114">
    <property type="component" value="Unassembled WGS sequence"/>
</dbReference>
<dbReference type="Gene3D" id="2.60.40.10">
    <property type="entry name" value="Immunoglobulins"/>
    <property type="match status" value="1"/>
</dbReference>
<evidence type="ECO:0000313" key="8">
    <source>
        <dbReference type="EMBL" id="KAF9597140.1"/>
    </source>
</evidence>
<feature type="domain" description="CG-1" evidence="7">
    <location>
        <begin position="7"/>
        <end position="133"/>
    </location>
</feature>
<dbReference type="Pfam" id="PF00612">
    <property type="entry name" value="IQ"/>
    <property type="match status" value="2"/>
</dbReference>
<dbReference type="InterPro" id="IPR000048">
    <property type="entry name" value="IQ_motif_EF-hand-BS"/>
</dbReference>
<dbReference type="SUPFAM" id="SSF81296">
    <property type="entry name" value="E set domains"/>
    <property type="match status" value="1"/>
</dbReference>
<dbReference type="InterPro" id="IPR013783">
    <property type="entry name" value="Ig-like_fold"/>
</dbReference>
<evidence type="ECO:0000256" key="1">
    <source>
        <dbReference type="ARBA" id="ARBA00004123"/>
    </source>
</evidence>
<dbReference type="InterPro" id="IPR005559">
    <property type="entry name" value="CG-1_dom"/>
</dbReference>
<evidence type="ECO:0000256" key="2">
    <source>
        <dbReference type="ARBA" id="ARBA00008267"/>
    </source>
</evidence>
<gene>
    <name evidence="8" type="ORF">IFM89_016128</name>
</gene>
<comment type="caution">
    <text evidence="8">The sequence shown here is derived from an EMBL/GenBank/DDBJ whole genome shotgun (WGS) entry which is preliminary data.</text>
</comment>
<dbReference type="SMART" id="SM01076">
    <property type="entry name" value="CG-1"/>
    <property type="match status" value="1"/>
</dbReference>
<dbReference type="PROSITE" id="PS51437">
    <property type="entry name" value="CG_1"/>
    <property type="match status" value="1"/>
</dbReference>
<evidence type="ECO:0000256" key="6">
    <source>
        <dbReference type="ARBA" id="ARBA00023242"/>
    </source>
</evidence>
<evidence type="ECO:0000256" key="4">
    <source>
        <dbReference type="ARBA" id="ARBA00023159"/>
    </source>
</evidence>
<dbReference type="PANTHER" id="PTHR23335:SF1">
    <property type="entry name" value="CALMODULIN-BINDING TRANSCRIPTION ACTIVATOR, ISOFORM F"/>
    <property type="match status" value="1"/>
</dbReference>
<evidence type="ECO:0000259" key="7">
    <source>
        <dbReference type="PROSITE" id="PS51437"/>
    </source>
</evidence>
<name>A0A835HB79_9MAGN</name>
<keyword evidence="4" id="KW-0010">Activator</keyword>
<dbReference type="EMBL" id="JADFTS010000007">
    <property type="protein sequence ID" value="KAF9597140.1"/>
    <property type="molecule type" value="Genomic_DNA"/>
</dbReference>
<dbReference type="SUPFAM" id="SSF52540">
    <property type="entry name" value="P-loop containing nucleoside triphosphate hydrolases"/>
    <property type="match status" value="1"/>
</dbReference>
<dbReference type="Pfam" id="PF03859">
    <property type="entry name" value="CG-1"/>
    <property type="match status" value="1"/>
</dbReference>
<dbReference type="InterPro" id="IPR036770">
    <property type="entry name" value="Ankyrin_rpt-contain_sf"/>
</dbReference>
<dbReference type="Gene3D" id="1.25.40.20">
    <property type="entry name" value="Ankyrin repeat-containing domain"/>
    <property type="match status" value="1"/>
</dbReference>
<dbReference type="SMART" id="SM00015">
    <property type="entry name" value="IQ"/>
    <property type="match status" value="2"/>
</dbReference>
<dbReference type="Pfam" id="PF01833">
    <property type="entry name" value="TIG"/>
    <property type="match status" value="1"/>
</dbReference>
<dbReference type="InterPro" id="IPR027417">
    <property type="entry name" value="P-loop_NTPase"/>
</dbReference>